<gene>
    <name evidence="1" type="ORF">FWK35_00013715</name>
</gene>
<dbReference type="Proteomes" id="UP000478052">
    <property type="component" value="Unassembled WGS sequence"/>
</dbReference>
<comment type="caution">
    <text evidence="1">The sequence shown here is derived from an EMBL/GenBank/DDBJ whole genome shotgun (WGS) entry which is preliminary data.</text>
</comment>
<accession>A0A6G0Y6Z1</accession>
<reference evidence="1 2" key="1">
    <citation type="submission" date="2019-08" db="EMBL/GenBank/DDBJ databases">
        <title>Whole genome of Aphis craccivora.</title>
        <authorList>
            <person name="Voronova N.V."/>
            <person name="Shulinski R.S."/>
            <person name="Bandarenka Y.V."/>
            <person name="Zhorov D.G."/>
            <person name="Warner D."/>
        </authorList>
    </citation>
    <scope>NUCLEOTIDE SEQUENCE [LARGE SCALE GENOMIC DNA]</scope>
    <source>
        <strain evidence="1">180601</strain>
        <tissue evidence="1">Whole Body</tissue>
    </source>
</reference>
<evidence type="ECO:0000313" key="1">
    <source>
        <dbReference type="EMBL" id="KAF0750466.1"/>
    </source>
</evidence>
<dbReference type="AlphaFoldDB" id="A0A6G0Y6Z1"/>
<organism evidence="1 2">
    <name type="scientific">Aphis craccivora</name>
    <name type="common">Cowpea aphid</name>
    <dbReference type="NCBI Taxonomy" id="307492"/>
    <lineage>
        <taxon>Eukaryota</taxon>
        <taxon>Metazoa</taxon>
        <taxon>Ecdysozoa</taxon>
        <taxon>Arthropoda</taxon>
        <taxon>Hexapoda</taxon>
        <taxon>Insecta</taxon>
        <taxon>Pterygota</taxon>
        <taxon>Neoptera</taxon>
        <taxon>Paraneoptera</taxon>
        <taxon>Hemiptera</taxon>
        <taxon>Sternorrhyncha</taxon>
        <taxon>Aphidomorpha</taxon>
        <taxon>Aphidoidea</taxon>
        <taxon>Aphididae</taxon>
        <taxon>Aphidini</taxon>
        <taxon>Aphis</taxon>
        <taxon>Aphis</taxon>
    </lineage>
</organism>
<evidence type="ECO:0000313" key="2">
    <source>
        <dbReference type="Proteomes" id="UP000478052"/>
    </source>
</evidence>
<dbReference type="OrthoDB" id="10056585at2759"/>
<sequence>MDPKKTIFNNLWLEEEEFKPWLRKDNSDINGAYCVFCKKCFCLNNMERKALTNHSVSIKHCKTVSAKKLIHISMSAGGASIDIIKTMFPDSDIATNIKLQGTKITYTRYYNSAFLGHTTSNDLLKALKMSLESLDLHRILKISMDGPNVIKWYMKEGGFWELPPTQALDITQIKDDAEYGYILEVDVVYPKQLNDNHNDFPFLPENKCPPNSKFTVNLKQAIVNGLKVKKVHKVLRFSQSRWMAPI</sequence>
<name>A0A6G0Y6Z1_APHCR</name>
<dbReference type="EMBL" id="VUJU01005709">
    <property type="protein sequence ID" value="KAF0750466.1"/>
    <property type="molecule type" value="Genomic_DNA"/>
</dbReference>
<proteinExistence type="predicted"/>
<protein>
    <submittedName>
        <fullName evidence="1">Uncharacterized protein</fullName>
    </submittedName>
</protein>
<keyword evidence="2" id="KW-1185">Reference proteome</keyword>